<proteinExistence type="predicted"/>
<keyword evidence="3" id="KW-0106">Calcium</keyword>
<dbReference type="Gene3D" id="2.150.10.10">
    <property type="entry name" value="Serralysin-like metalloprotease, C-terminal"/>
    <property type="match status" value="8"/>
</dbReference>
<dbReference type="PANTHER" id="PTHR38340:SF1">
    <property type="entry name" value="S-LAYER PROTEIN"/>
    <property type="match status" value="1"/>
</dbReference>
<evidence type="ECO:0000259" key="5">
    <source>
        <dbReference type="Pfam" id="PF06594"/>
    </source>
</evidence>
<gene>
    <name evidence="6" type="ORF">EYS42_07025</name>
</gene>
<dbReference type="PANTHER" id="PTHR38340">
    <property type="entry name" value="S-LAYER PROTEIN"/>
    <property type="match status" value="1"/>
</dbReference>
<evidence type="ECO:0000313" key="7">
    <source>
        <dbReference type="Proteomes" id="UP000292120"/>
    </source>
</evidence>
<dbReference type="InterPro" id="IPR011049">
    <property type="entry name" value="Serralysin-like_metalloprot_C"/>
</dbReference>
<dbReference type="PROSITE" id="PS00330">
    <property type="entry name" value="HEMOLYSIN_CALCIUM"/>
    <property type="match status" value="5"/>
</dbReference>
<dbReference type="SUPFAM" id="SSF51120">
    <property type="entry name" value="beta-Roll"/>
    <property type="match status" value="8"/>
</dbReference>
<dbReference type="InterPro" id="IPR050557">
    <property type="entry name" value="RTX_toxin/Mannuronan_C5-epim"/>
</dbReference>
<protein>
    <recommendedName>
        <fullName evidence="5">Haemolysin-type calcium binding-related domain-containing protein</fullName>
    </recommendedName>
</protein>
<dbReference type="OrthoDB" id="8607307at2"/>
<name>A0A4Q9H5A7_9BURK</name>
<evidence type="ECO:0000256" key="1">
    <source>
        <dbReference type="ARBA" id="ARBA00004613"/>
    </source>
</evidence>
<evidence type="ECO:0000256" key="3">
    <source>
        <dbReference type="ARBA" id="ARBA00022837"/>
    </source>
</evidence>
<dbReference type="InterPro" id="IPR010566">
    <property type="entry name" value="Haemolys_ca-bd"/>
</dbReference>
<dbReference type="Pfam" id="PF00353">
    <property type="entry name" value="HemolysinCabind"/>
    <property type="match status" value="9"/>
</dbReference>
<feature type="domain" description="Haemolysin-type calcium binding-related" evidence="5">
    <location>
        <begin position="1761"/>
        <end position="1798"/>
    </location>
</feature>
<dbReference type="Proteomes" id="UP000292120">
    <property type="component" value="Unassembled WGS sequence"/>
</dbReference>
<feature type="compositionally biased region" description="Polar residues" evidence="4">
    <location>
        <begin position="1"/>
        <end position="12"/>
    </location>
</feature>
<dbReference type="GO" id="GO:0005509">
    <property type="term" value="F:calcium ion binding"/>
    <property type="evidence" value="ECO:0007669"/>
    <property type="project" value="InterPro"/>
</dbReference>
<accession>A0A4Q9H5A7</accession>
<feature type="region of interest" description="Disordered" evidence="4">
    <location>
        <begin position="1"/>
        <end position="35"/>
    </location>
</feature>
<comment type="caution">
    <text evidence="6">The sequence shown here is derived from an EMBL/GenBank/DDBJ whole genome shotgun (WGS) entry which is preliminary data.</text>
</comment>
<evidence type="ECO:0000256" key="2">
    <source>
        <dbReference type="ARBA" id="ARBA00022525"/>
    </source>
</evidence>
<dbReference type="Pfam" id="PF06594">
    <property type="entry name" value="HCBP_related"/>
    <property type="match status" value="1"/>
</dbReference>
<dbReference type="GO" id="GO:0005576">
    <property type="term" value="C:extracellular region"/>
    <property type="evidence" value="ECO:0007669"/>
    <property type="project" value="UniProtKB-SubCell"/>
</dbReference>
<evidence type="ECO:0000313" key="6">
    <source>
        <dbReference type="EMBL" id="TBO32910.1"/>
    </source>
</evidence>
<comment type="subcellular location">
    <subcellularLocation>
        <location evidence="1">Secreted</location>
    </subcellularLocation>
</comment>
<keyword evidence="7" id="KW-1185">Reference proteome</keyword>
<dbReference type="PRINTS" id="PR00313">
    <property type="entry name" value="CABNDNGRPT"/>
</dbReference>
<keyword evidence="2" id="KW-0964">Secreted</keyword>
<dbReference type="InterPro" id="IPR018511">
    <property type="entry name" value="Hemolysin-typ_Ca-bd_CS"/>
</dbReference>
<organism evidence="6 7">
    <name type="scientific">Aquabacterium lacunae</name>
    <dbReference type="NCBI Taxonomy" id="2528630"/>
    <lineage>
        <taxon>Bacteria</taxon>
        <taxon>Pseudomonadati</taxon>
        <taxon>Pseudomonadota</taxon>
        <taxon>Betaproteobacteria</taxon>
        <taxon>Burkholderiales</taxon>
        <taxon>Aquabacterium</taxon>
    </lineage>
</organism>
<evidence type="ECO:0000256" key="4">
    <source>
        <dbReference type="SAM" id="MobiDB-lite"/>
    </source>
</evidence>
<reference evidence="6 7" key="1">
    <citation type="submission" date="2019-02" db="EMBL/GenBank/DDBJ databases">
        <title>Aquabacterium sp. strain KMB7.</title>
        <authorList>
            <person name="Chen W.-M."/>
        </authorList>
    </citation>
    <scope>NUCLEOTIDE SEQUENCE [LARGE SCALE GENOMIC DNA]</scope>
    <source>
        <strain evidence="6 7">KMB7</strain>
    </source>
</reference>
<dbReference type="EMBL" id="SIXI01000002">
    <property type="protein sequence ID" value="TBO32910.1"/>
    <property type="molecule type" value="Genomic_DNA"/>
</dbReference>
<sequence>MSTWQDLSSLPGPSTPAPQTWVAEPDASSLSGGSGDDTYVINQLNGTLTIRDQHPDRGLPFVPSTDDIVVYNGPTGSVSREDLVVSLAPSIMRTDAMSGIQFNGNIEITLRQTEEDAPPANGTVVLENIAWDANDPGASSIFGRDDFEAIQLGTQRYGLSALTGLTATFQSVTGSAHADTLRGGSWTDLMEGGQGRDELRGWAGRDSLYGQADDDSLWGGGDDDTIDGGDGNDLLVGGHGNDVLFGAAGTDTLRGGQGRNEYLIDAGSRDVIDNRLGGEMVLSLTQDATFSAQTFDTSQVMHGNGQRFYAGPAQQLVSWINRVNATPASVRFERIEDTLKVSMQDAAGNTYAADILHYWGAEASADGSFVITGVGRFNRQQVEQSQAFTEQSDTYTAPSLASGEALNINALGGDDDLRIAQRSGTIILGDGEDTLRTGALTGRVGDTTTTVRVSDFGQGNSPDHLVLEGAPELGVDDYVFITGDSLAYTANGLLIRDADTYVRMKQGGLSQPTSTSGVVLEGYFNSDRTHLGETVTLPDGTVLDTDQIRTLMARSTANQGLNGTSEADTLKGGIGNDTLIGSGGNDRLDGSYGVNIIAGGDGDDTLIGGGEKDWFFDIAGNDQIFIKAGASAVLGTRHTDQNSAAARIQEEVDIHFKGRTVGDIVDVEQGHLMHADWRSATSWARAIGTGGALNYQGDWRPGIEDPVGDTGAPPEAINHDLRITFKDGSTVYLKDAGNALIQDRVAFDRLLFDDQTLSATDLMRIGTVASSQRTSPLYALPEGSLLDGRNRVQVIGNIGNDTLVSGQFGMDNTPGSDTFVVRSGESARIAAGDTDDAAVSTDRVVFEGAPEGARLATRIFAWSDNSQTLDTVDQYLELTLHPAGNDVPTHRVTIHGLVDPKTRTWTSALDEVSWGAQSPLKLADVFQQTHDSGREGVLVMHPGFSQLTGSTGNDTLYGSTGDDVLSGAAGNNLVLGGRGQDTLVAAGTSDTLDGGTGADTYVIANDAVEVRVKGSSEDTVKLPNGIRLDQIAVTVNAAGNIHTLSFEGLPTRLTIEESAAGGQTQVAFSDGSTMSLGTLFITAAKGITVTGSGLLEGTAGNDTLVGSAANDTLIGQSGLDDYTGGPGNDIIITGANSDTIRYNLGDGRDLVTAGYNDVIELGWKLNEHDVGMVFDVFPRQRSGHEIADVYIDRNPAFQLKPDTPFSGYNFRFQDGYRKVFLDAWSNFDATLFGLETDDVLSSNLDNLTIKGLGGNDTLTGSPGYATLDGGTGNDLLVFHADALGGRARVTYQRGDGEDTIQLNGARLELTLGEGIQQADLSVKQSLQDPTVLRLVMPQGNGHIIMTGVSSPKNVVLNFSDQSSILLDSLPTTPERPLPLELRGTDSQDMLVGGDGADTLTGLADNDTLNGGLDADQLTGGQGHDEISGGEGADTVFFNVGDGLDLIHADSLDTLSFGSGITQNSLQLQAFTASDTALTFAVGTAASTDRITLDNAGTWDGLAVQFADGTATSGAALLQAARDLAPLNLQGTDAAEALTGKNGADTLFGGGGNDSLSGGLANDQLTGGLGNDEITGGEGADTVFFNAGDGQDLLHADGLDALVLGAGLTRSSLQLSQLPTTGGSELSLGFAGRTDRITLDQLGSWDGLTVQFADGTRTTGAALIQEARVQPLTLKGTSGKDMLTGQSKADNLSGLAGNDTLIGNQGNDTLIGGSGADTYRFKRGDGQDTLIETDISLFSKDVLAFGDVAANQLWFTRSGQSLVVSVIGTQDRVTVQDWFKGSAYRVEAFTSSDGKSLSSSKVNSLVSAMAKFSAPAEGTTTLPTATAKALQPVLASSWV</sequence>
<dbReference type="InterPro" id="IPR001343">
    <property type="entry name" value="Hemolysn_Ca-bd"/>
</dbReference>